<evidence type="ECO:0000313" key="1">
    <source>
        <dbReference type="EMBL" id="EZA51040.1"/>
    </source>
</evidence>
<name>A0A026W4N1_OOCBI</name>
<dbReference type="EMBL" id="KK107419">
    <property type="protein sequence ID" value="EZA51040.1"/>
    <property type="molecule type" value="Genomic_DNA"/>
</dbReference>
<reference evidence="1 2" key="1">
    <citation type="journal article" date="2014" name="Curr. Biol.">
        <title>The genome of the clonal raider ant Cerapachys biroi.</title>
        <authorList>
            <person name="Oxley P.R."/>
            <person name="Ji L."/>
            <person name="Fetter-Pruneda I."/>
            <person name="McKenzie S.K."/>
            <person name="Li C."/>
            <person name="Hu H."/>
            <person name="Zhang G."/>
            <person name="Kronauer D.J."/>
        </authorList>
    </citation>
    <scope>NUCLEOTIDE SEQUENCE [LARGE SCALE GENOMIC DNA]</scope>
</reference>
<evidence type="ECO:0000313" key="2">
    <source>
        <dbReference type="Proteomes" id="UP000053097"/>
    </source>
</evidence>
<proteinExistence type="predicted"/>
<dbReference type="AlphaFoldDB" id="A0A026W4N1"/>
<accession>A0A026W4N1</accession>
<dbReference type="Proteomes" id="UP000053097">
    <property type="component" value="Unassembled WGS sequence"/>
</dbReference>
<sequence>MGFINIPVCAHNYKEKFNLRLEDTRTFKIRPLDSNWDALCYALEHALITRAFSIENSKSRIERTSFYLDIVEKMGCTRERLFSFAPCPGYLFIDVIQVAWIDKNELCM</sequence>
<keyword evidence="2" id="KW-1185">Reference proteome</keyword>
<protein>
    <submittedName>
        <fullName evidence="1">Uncharacterized protein</fullName>
    </submittedName>
</protein>
<gene>
    <name evidence="1" type="ORF">X777_10328</name>
</gene>
<organism evidence="1 2">
    <name type="scientific">Ooceraea biroi</name>
    <name type="common">Clonal raider ant</name>
    <name type="synonym">Cerapachys biroi</name>
    <dbReference type="NCBI Taxonomy" id="2015173"/>
    <lineage>
        <taxon>Eukaryota</taxon>
        <taxon>Metazoa</taxon>
        <taxon>Ecdysozoa</taxon>
        <taxon>Arthropoda</taxon>
        <taxon>Hexapoda</taxon>
        <taxon>Insecta</taxon>
        <taxon>Pterygota</taxon>
        <taxon>Neoptera</taxon>
        <taxon>Endopterygota</taxon>
        <taxon>Hymenoptera</taxon>
        <taxon>Apocrita</taxon>
        <taxon>Aculeata</taxon>
        <taxon>Formicoidea</taxon>
        <taxon>Formicidae</taxon>
        <taxon>Dorylinae</taxon>
        <taxon>Ooceraea</taxon>
    </lineage>
</organism>